<proteinExistence type="predicted"/>
<gene>
    <name evidence="2" type="ORF">KCU76_g11702</name>
</gene>
<reference evidence="2" key="2">
    <citation type="submission" date="2021-08" db="EMBL/GenBank/DDBJ databases">
        <authorList>
            <person name="Gostincar C."/>
            <person name="Sun X."/>
            <person name="Song Z."/>
            <person name="Gunde-Cimerman N."/>
        </authorList>
    </citation>
    <scope>NUCLEOTIDE SEQUENCE</scope>
    <source>
        <strain evidence="2">EXF-9911</strain>
    </source>
</reference>
<reference evidence="2" key="1">
    <citation type="journal article" date="2021" name="J Fungi (Basel)">
        <title>Virulence traits and population genomics of the black yeast Aureobasidium melanogenum.</title>
        <authorList>
            <person name="Cernosa A."/>
            <person name="Sun X."/>
            <person name="Gostincar C."/>
            <person name="Fang C."/>
            <person name="Gunde-Cimerman N."/>
            <person name="Song Z."/>
        </authorList>
    </citation>
    <scope>NUCLEOTIDE SEQUENCE</scope>
    <source>
        <strain evidence="2">EXF-9911</strain>
    </source>
</reference>
<dbReference type="OrthoDB" id="3943221at2759"/>
<evidence type="ECO:0000313" key="2">
    <source>
        <dbReference type="EMBL" id="KAG9685449.1"/>
    </source>
</evidence>
<comment type="caution">
    <text evidence="2">The sequence shown here is derived from an EMBL/GenBank/DDBJ whole genome shotgun (WGS) entry which is preliminary data.</text>
</comment>
<accession>A0A9P8EA53</accession>
<dbReference type="EMBL" id="JAHFXF010000572">
    <property type="protein sequence ID" value="KAG9685449.1"/>
    <property type="molecule type" value="Genomic_DNA"/>
</dbReference>
<dbReference type="AlphaFoldDB" id="A0A9P8EA53"/>
<evidence type="ECO:0000313" key="3">
    <source>
        <dbReference type="Proteomes" id="UP000779574"/>
    </source>
</evidence>
<feature type="region of interest" description="Disordered" evidence="1">
    <location>
        <begin position="127"/>
        <end position="150"/>
    </location>
</feature>
<feature type="non-terminal residue" evidence="2">
    <location>
        <position position="1"/>
    </location>
</feature>
<protein>
    <submittedName>
        <fullName evidence="2">Uncharacterized protein</fullName>
    </submittedName>
</protein>
<evidence type="ECO:0000256" key="1">
    <source>
        <dbReference type="SAM" id="MobiDB-lite"/>
    </source>
</evidence>
<name>A0A9P8EA53_AURME</name>
<dbReference type="Proteomes" id="UP000779574">
    <property type="component" value="Unassembled WGS sequence"/>
</dbReference>
<organism evidence="2 3">
    <name type="scientific">Aureobasidium melanogenum</name>
    <name type="common">Aureobasidium pullulans var. melanogenum</name>
    <dbReference type="NCBI Taxonomy" id="46634"/>
    <lineage>
        <taxon>Eukaryota</taxon>
        <taxon>Fungi</taxon>
        <taxon>Dikarya</taxon>
        <taxon>Ascomycota</taxon>
        <taxon>Pezizomycotina</taxon>
        <taxon>Dothideomycetes</taxon>
        <taxon>Dothideomycetidae</taxon>
        <taxon>Dothideales</taxon>
        <taxon>Saccotheciaceae</taxon>
        <taxon>Aureobasidium</taxon>
    </lineage>
</organism>
<feature type="region of interest" description="Disordered" evidence="1">
    <location>
        <begin position="1"/>
        <end position="26"/>
    </location>
</feature>
<sequence length="150" mass="17218">MIDKESASPAGPPKDNGNALPAPPSPTRILLRLPKKEWVWESHRDAIVAYLQWANRSVSDFEQGKHECYVEFEQDPEVPQKRYHIAIDLYALSYEVKDMKDVRDGKDVEHEIYAVRRDTEGQIRLYSLHTSSAKRENSPTNRGLGEENTP</sequence>